<organism evidence="1">
    <name type="scientific">marine sediment metagenome</name>
    <dbReference type="NCBI Taxonomy" id="412755"/>
    <lineage>
        <taxon>unclassified sequences</taxon>
        <taxon>metagenomes</taxon>
        <taxon>ecological metagenomes</taxon>
    </lineage>
</organism>
<proteinExistence type="predicted"/>
<protein>
    <submittedName>
        <fullName evidence="1">Uncharacterized protein</fullName>
    </submittedName>
</protein>
<name>X0WLR1_9ZZZZ</name>
<sequence length="33" mass="3885">MREYGIGIMDLKEYYTDIIENSLPFSFLEILLG</sequence>
<accession>X0WLR1</accession>
<feature type="non-terminal residue" evidence="1">
    <location>
        <position position="33"/>
    </location>
</feature>
<reference evidence="1" key="1">
    <citation type="journal article" date="2014" name="Front. Microbiol.">
        <title>High frequency of phylogenetically diverse reductive dehalogenase-homologous genes in deep subseafloor sedimentary metagenomes.</title>
        <authorList>
            <person name="Kawai M."/>
            <person name="Futagami T."/>
            <person name="Toyoda A."/>
            <person name="Takaki Y."/>
            <person name="Nishi S."/>
            <person name="Hori S."/>
            <person name="Arai W."/>
            <person name="Tsubouchi T."/>
            <person name="Morono Y."/>
            <person name="Uchiyama I."/>
            <person name="Ito T."/>
            <person name="Fujiyama A."/>
            <person name="Inagaki F."/>
            <person name="Takami H."/>
        </authorList>
    </citation>
    <scope>NUCLEOTIDE SEQUENCE</scope>
    <source>
        <strain evidence="1">Expedition CK06-06</strain>
    </source>
</reference>
<gene>
    <name evidence="1" type="ORF">S01H1_70237</name>
</gene>
<dbReference type="EMBL" id="BARS01046692">
    <property type="protein sequence ID" value="GAG31909.1"/>
    <property type="molecule type" value="Genomic_DNA"/>
</dbReference>
<comment type="caution">
    <text evidence="1">The sequence shown here is derived from an EMBL/GenBank/DDBJ whole genome shotgun (WGS) entry which is preliminary data.</text>
</comment>
<dbReference type="AlphaFoldDB" id="X0WLR1"/>
<evidence type="ECO:0000313" key="1">
    <source>
        <dbReference type="EMBL" id="GAG31909.1"/>
    </source>
</evidence>